<organism evidence="1 2">
    <name type="scientific">Dioscorea alata</name>
    <name type="common">Purple yam</name>
    <dbReference type="NCBI Taxonomy" id="55571"/>
    <lineage>
        <taxon>Eukaryota</taxon>
        <taxon>Viridiplantae</taxon>
        <taxon>Streptophyta</taxon>
        <taxon>Embryophyta</taxon>
        <taxon>Tracheophyta</taxon>
        <taxon>Spermatophyta</taxon>
        <taxon>Magnoliopsida</taxon>
        <taxon>Liliopsida</taxon>
        <taxon>Dioscoreales</taxon>
        <taxon>Dioscoreaceae</taxon>
        <taxon>Dioscorea</taxon>
    </lineage>
</organism>
<proteinExistence type="predicted"/>
<evidence type="ECO:0000313" key="1">
    <source>
        <dbReference type="EMBL" id="KAH7669782.1"/>
    </source>
</evidence>
<name>A0ACB7V8L4_DIOAL</name>
<dbReference type="EMBL" id="CM037021">
    <property type="protein sequence ID" value="KAH7669782.1"/>
    <property type="molecule type" value="Genomic_DNA"/>
</dbReference>
<gene>
    <name evidence="1" type="ORF">IHE45_11G100500</name>
</gene>
<dbReference type="Proteomes" id="UP000827976">
    <property type="component" value="Chromosome 11"/>
</dbReference>
<reference evidence="2" key="1">
    <citation type="journal article" date="2022" name="Nat. Commun.">
        <title>Chromosome evolution and the genetic basis of agronomically important traits in greater yam.</title>
        <authorList>
            <person name="Bredeson J.V."/>
            <person name="Lyons J.B."/>
            <person name="Oniyinde I.O."/>
            <person name="Okereke N.R."/>
            <person name="Kolade O."/>
            <person name="Nnabue I."/>
            <person name="Nwadili C.O."/>
            <person name="Hribova E."/>
            <person name="Parker M."/>
            <person name="Nwogha J."/>
            <person name="Shu S."/>
            <person name="Carlson J."/>
            <person name="Kariba R."/>
            <person name="Muthemba S."/>
            <person name="Knop K."/>
            <person name="Barton G.J."/>
            <person name="Sherwood A.V."/>
            <person name="Lopez-Montes A."/>
            <person name="Asiedu R."/>
            <person name="Jamnadass R."/>
            <person name="Muchugi A."/>
            <person name="Goodstein D."/>
            <person name="Egesi C.N."/>
            <person name="Featherston J."/>
            <person name="Asfaw A."/>
            <person name="Simpson G.G."/>
            <person name="Dolezel J."/>
            <person name="Hendre P.S."/>
            <person name="Van Deynze A."/>
            <person name="Kumar P.L."/>
            <person name="Obidiegwu J.E."/>
            <person name="Bhattacharjee R."/>
            <person name="Rokhsar D.S."/>
        </authorList>
    </citation>
    <scope>NUCLEOTIDE SEQUENCE [LARGE SCALE GENOMIC DNA]</scope>
    <source>
        <strain evidence="2">cv. TDa95/00328</strain>
    </source>
</reference>
<accession>A0ACB7V8L4</accession>
<keyword evidence="2" id="KW-1185">Reference proteome</keyword>
<sequence length="457" mass="48965">METNYSFSSFPDSVDSSPRSREIDNDNTASWDDTVPNSAAASQRVKLMVSFGGRIQPRPHDNQLSYVGGDTKILVVDRSSRLPAVLARLSSISGADDLCLKYQLPGEDLDALVSVTNDEDLEHMMLEYDRLCRSVVPGSKAAPRLRLFVFPVVSPHPPPAPADPKSNRQWFVDALNNVAAPPPPPVTAVTPPAEGPDYLFGLEKGLAPAPADKTQDPAPVFVTPEPLPVEAPLSRSDLPKDDRPIAVESGLNIQHQIQALQKLQIAENHDQAPFQRMPSDETLPRVYPADYYLPPRIQEKAPPVTAQIPATAQIPVTAATYWPDQRNMAAGGRYTSVAAGDRPMYFIPATAGMFPPHGAAIQPQAGQGYYAAAMPKVVVSAPDVYREASQMYAGTAPYADGAGGVVRTQGVETAFPAPGQVAYDSAGRAVYFAGAVPSYPTATINSEGKIVKPSQVS</sequence>
<protein>
    <submittedName>
        <fullName evidence="1">PB1 domain-containing protein</fullName>
    </submittedName>
</protein>
<comment type="caution">
    <text evidence="1">The sequence shown here is derived from an EMBL/GenBank/DDBJ whole genome shotgun (WGS) entry which is preliminary data.</text>
</comment>
<evidence type="ECO:0000313" key="2">
    <source>
        <dbReference type="Proteomes" id="UP000827976"/>
    </source>
</evidence>